<evidence type="ECO:0000313" key="3">
    <source>
        <dbReference type="EnsemblPlants" id="TuG1812G0700002317.01.T01.cds291182"/>
    </source>
</evidence>
<sequence length="109" mass="12684">MNRREVRTSVYIWVLVVGIFTYVGLHVVFFRHLAPEWLGEIFRDIQRFWEDSIAHLFNRRHNIKHELDAPIQDEKEALEKNHGFFLVAATLAATKTYTAGLSPPGGRSY</sequence>
<keyword evidence="1" id="KW-1133">Transmembrane helix</keyword>
<dbReference type="AlphaFoldDB" id="A0A8R7R332"/>
<keyword evidence="1" id="KW-0812">Transmembrane</keyword>
<dbReference type="Gramene" id="TuG1812G0700002317.01.T01">
    <property type="protein sequence ID" value="TuG1812G0700002317.01.T01.cds291182"/>
    <property type="gene ID" value="TuG1812G0700002317.01"/>
</dbReference>
<reference evidence="4" key="1">
    <citation type="journal article" date="2013" name="Nature">
        <title>Draft genome of the wheat A-genome progenitor Triticum urartu.</title>
        <authorList>
            <person name="Ling H.Q."/>
            <person name="Zhao S."/>
            <person name="Liu D."/>
            <person name="Wang J."/>
            <person name="Sun H."/>
            <person name="Zhang C."/>
            <person name="Fan H."/>
            <person name="Li D."/>
            <person name="Dong L."/>
            <person name="Tao Y."/>
            <person name="Gao C."/>
            <person name="Wu H."/>
            <person name="Li Y."/>
            <person name="Cui Y."/>
            <person name="Guo X."/>
            <person name="Zheng S."/>
            <person name="Wang B."/>
            <person name="Yu K."/>
            <person name="Liang Q."/>
            <person name="Yang W."/>
            <person name="Lou X."/>
            <person name="Chen J."/>
            <person name="Feng M."/>
            <person name="Jian J."/>
            <person name="Zhang X."/>
            <person name="Luo G."/>
            <person name="Jiang Y."/>
            <person name="Liu J."/>
            <person name="Wang Z."/>
            <person name="Sha Y."/>
            <person name="Zhang B."/>
            <person name="Wu H."/>
            <person name="Tang D."/>
            <person name="Shen Q."/>
            <person name="Xue P."/>
            <person name="Zou S."/>
            <person name="Wang X."/>
            <person name="Liu X."/>
            <person name="Wang F."/>
            <person name="Yang Y."/>
            <person name="An X."/>
            <person name="Dong Z."/>
            <person name="Zhang K."/>
            <person name="Zhang X."/>
            <person name="Luo M.C."/>
            <person name="Dvorak J."/>
            <person name="Tong Y."/>
            <person name="Wang J."/>
            <person name="Yang H."/>
            <person name="Li Z."/>
            <person name="Wang D."/>
            <person name="Zhang A."/>
            <person name="Wang J."/>
        </authorList>
    </citation>
    <scope>NUCLEOTIDE SEQUENCE</scope>
    <source>
        <strain evidence="4">cv. G1812</strain>
    </source>
</reference>
<evidence type="ECO:0000256" key="1">
    <source>
        <dbReference type="SAM" id="Phobius"/>
    </source>
</evidence>
<keyword evidence="1" id="KW-0472">Membrane</keyword>
<proteinExistence type="predicted"/>
<dbReference type="EnsemblPlants" id="TuG1812G0700002317.01.T01">
    <property type="protein sequence ID" value="TuG1812G0700002317.01.T01.cds291182"/>
    <property type="gene ID" value="TuG1812G0700002317.01"/>
</dbReference>
<organism evidence="3 4">
    <name type="scientific">Triticum urartu</name>
    <name type="common">Red wild einkorn</name>
    <name type="synonym">Crithodium urartu</name>
    <dbReference type="NCBI Taxonomy" id="4572"/>
    <lineage>
        <taxon>Eukaryota</taxon>
        <taxon>Viridiplantae</taxon>
        <taxon>Streptophyta</taxon>
        <taxon>Embryophyta</taxon>
        <taxon>Tracheophyta</taxon>
        <taxon>Spermatophyta</taxon>
        <taxon>Magnoliopsida</taxon>
        <taxon>Liliopsida</taxon>
        <taxon>Poales</taxon>
        <taxon>Poaceae</taxon>
        <taxon>BOP clade</taxon>
        <taxon>Pooideae</taxon>
        <taxon>Triticodae</taxon>
        <taxon>Triticeae</taxon>
        <taxon>Triticinae</taxon>
        <taxon>Triticum</taxon>
    </lineage>
</organism>
<dbReference type="InterPro" id="IPR026961">
    <property type="entry name" value="PGG_dom"/>
</dbReference>
<accession>A0A8R7R332</accession>
<reference evidence="3" key="3">
    <citation type="submission" date="2022-06" db="UniProtKB">
        <authorList>
            <consortium name="EnsemblPlants"/>
        </authorList>
    </citation>
    <scope>IDENTIFICATION</scope>
</reference>
<dbReference type="Proteomes" id="UP000015106">
    <property type="component" value="Chromosome 7"/>
</dbReference>
<protein>
    <recommendedName>
        <fullName evidence="2">PGG domain-containing protein</fullName>
    </recommendedName>
</protein>
<feature type="transmembrane region" description="Helical" evidence="1">
    <location>
        <begin position="12"/>
        <end position="34"/>
    </location>
</feature>
<evidence type="ECO:0000259" key="2">
    <source>
        <dbReference type="Pfam" id="PF13962"/>
    </source>
</evidence>
<reference evidence="3" key="2">
    <citation type="submission" date="2018-03" db="EMBL/GenBank/DDBJ databases">
        <title>The Triticum urartu genome reveals the dynamic nature of wheat genome evolution.</title>
        <authorList>
            <person name="Ling H."/>
            <person name="Ma B."/>
            <person name="Shi X."/>
            <person name="Liu H."/>
            <person name="Dong L."/>
            <person name="Sun H."/>
            <person name="Cao Y."/>
            <person name="Gao Q."/>
            <person name="Zheng S."/>
            <person name="Li Y."/>
            <person name="Yu Y."/>
            <person name="Du H."/>
            <person name="Qi M."/>
            <person name="Li Y."/>
            <person name="Yu H."/>
            <person name="Cui Y."/>
            <person name="Wang N."/>
            <person name="Chen C."/>
            <person name="Wu H."/>
            <person name="Zhao Y."/>
            <person name="Zhang J."/>
            <person name="Li Y."/>
            <person name="Zhou W."/>
            <person name="Zhang B."/>
            <person name="Hu W."/>
            <person name="Eijk M."/>
            <person name="Tang J."/>
            <person name="Witsenboer H."/>
            <person name="Zhao S."/>
            <person name="Li Z."/>
            <person name="Zhang A."/>
            <person name="Wang D."/>
            <person name="Liang C."/>
        </authorList>
    </citation>
    <scope>NUCLEOTIDE SEQUENCE [LARGE SCALE GENOMIC DNA]</scope>
    <source>
        <strain evidence="3">cv. G1812</strain>
    </source>
</reference>
<evidence type="ECO:0000313" key="4">
    <source>
        <dbReference type="Proteomes" id="UP000015106"/>
    </source>
</evidence>
<dbReference type="Pfam" id="PF13962">
    <property type="entry name" value="PGG"/>
    <property type="match status" value="1"/>
</dbReference>
<keyword evidence="4" id="KW-1185">Reference proteome</keyword>
<feature type="domain" description="PGG" evidence="2">
    <location>
        <begin position="76"/>
        <end position="106"/>
    </location>
</feature>
<name>A0A8R7R332_TRIUA</name>